<reference evidence="2" key="1">
    <citation type="journal article" date="2019" name="Int. J. Syst. Evol. Microbiol.">
        <title>The Global Catalogue of Microorganisms (GCM) 10K type strain sequencing project: providing services to taxonomists for standard genome sequencing and annotation.</title>
        <authorList>
            <consortium name="The Broad Institute Genomics Platform"/>
            <consortium name="The Broad Institute Genome Sequencing Center for Infectious Disease"/>
            <person name="Wu L."/>
            <person name="Ma J."/>
        </authorList>
    </citation>
    <scope>NUCLEOTIDE SEQUENCE [LARGE SCALE GENOMIC DNA]</scope>
    <source>
        <strain evidence="2">JCM 17924</strain>
    </source>
</reference>
<dbReference type="EMBL" id="BAABHA010000001">
    <property type="protein sequence ID" value="GAA4371911.1"/>
    <property type="molecule type" value="Genomic_DNA"/>
</dbReference>
<sequence length="134" mass="14915">MSRSALEQSVALVAARDLHNTGKIFIKGPYVYINERYEGVHIIDNTDPAQPRNVGFLRIPGNLDVSMRGNLLYADNAEDLVTLDVSDPSAVRVSSRVRRAFPELAPPEQADVIEEYRPENRPADAVVVGWQKVD</sequence>
<protein>
    <submittedName>
        <fullName evidence="1">Uncharacterized protein</fullName>
    </submittedName>
</protein>
<dbReference type="RefSeq" id="WP_345220356.1">
    <property type="nucleotide sequence ID" value="NZ_BAABHA010000001.1"/>
</dbReference>
<evidence type="ECO:0000313" key="2">
    <source>
        <dbReference type="Proteomes" id="UP001500454"/>
    </source>
</evidence>
<comment type="caution">
    <text evidence="1">The sequence shown here is derived from an EMBL/GenBank/DDBJ whole genome shotgun (WGS) entry which is preliminary data.</text>
</comment>
<accession>A0ABP8IT99</accession>
<dbReference type="InterPro" id="IPR013211">
    <property type="entry name" value="LVIVD"/>
</dbReference>
<evidence type="ECO:0000313" key="1">
    <source>
        <dbReference type="EMBL" id="GAA4371911.1"/>
    </source>
</evidence>
<proteinExistence type="predicted"/>
<dbReference type="Proteomes" id="UP001500454">
    <property type="component" value="Unassembled WGS sequence"/>
</dbReference>
<name>A0ABP8IT99_9BACT</name>
<dbReference type="Pfam" id="PF08309">
    <property type="entry name" value="LVIVD"/>
    <property type="match status" value="2"/>
</dbReference>
<keyword evidence="2" id="KW-1185">Reference proteome</keyword>
<gene>
    <name evidence="1" type="ORF">GCM10023186_00850</name>
</gene>
<organism evidence="1 2">
    <name type="scientific">Hymenobacter koreensis</name>
    <dbReference type="NCBI Taxonomy" id="1084523"/>
    <lineage>
        <taxon>Bacteria</taxon>
        <taxon>Pseudomonadati</taxon>
        <taxon>Bacteroidota</taxon>
        <taxon>Cytophagia</taxon>
        <taxon>Cytophagales</taxon>
        <taxon>Hymenobacteraceae</taxon>
        <taxon>Hymenobacter</taxon>
    </lineage>
</organism>